<dbReference type="InterPro" id="IPR013830">
    <property type="entry name" value="SGNH_hydro"/>
</dbReference>
<protein>
    <submittedName>
        <fullName evidence="7">DNA sulfur modification protein DndE</fullName>
    </submittedName>
</protein>
<proteinExistence type="inferred from homology"/>
<dbReference type="GO" id="GO:0005975">
    <property type="term" value="P:carbohydrate metabolic process"/>
    <property type="evidence" value="ECO:0007669"/>
    <property type="project" value="InterPro"/>
</dbReference>
<comment type="similarity">
    <text evidence="1 4">Belongs to the glycosyl hydrolase 28 family.</text>
</comment>
<dbReference type="PROSITE" id="PS00502">
    <property type="entry name" value="POLYGALACTURONASE"/>
    <property type="match status" value="1"/>
</dbReference>
<gene>
    <name evidence="7" type="ORF">HNQ92_001857</name>
</gene>
<dbReference type="InterPro" id="IPR006626">
    <property type="entry name" value="PbH1"/>
</dbReference>
<dbReference type="Pfam" id="PF13472">
    <property type="entry name" value="Lipase_GDSL_2"/>
    <property type="match status" value="1"/>
</dbReference>
<evidence type="ECO:0000313" key="7">
    <source>
        <dbReference type="EMBL" id="MBB5283731.1"/>
    </source>
</evidence>
<comment type="caution">
    <text evidence="7">The sequence shown here is derived from an EMBL/GenBank/DDBJ whole genome shotgun (WGS) entry which is preliminary data.</text>
</comment>
<dbReference type="InterPro" id="IPR051801">
    <property type="entry name" value="GH28_Enzymes"/>
</dbReference>
<dbReference type="SMART" id="SM00710">
    <property type="entry name" value="PbH1"/>
    <property type="match status" value="6"/>
</dbReference>
<feature type="chain" id="PRO_5032528049" evidence="5">
    <location>
        <begin position="23"/>
        <end position="779"/>
    </location>
</feature>
<accession>A0A840TJX2</accession>
<dbReference type="Gene3D" id="2.160.20.10">
    <property type="entry name" value="Single-stranded right-handed beta-helix, Pectin lyase-like"/>
    <property type="match status" value="1"/>
</dbReference>
<evidence type="ECO:0000256" key="2">
    <source>
        <dbReference type="ARBA" id="ARBA00022801"/>
    </source>
</evidence>
<evidence type="ECO:0000259" key="6">
    <source>
        <dbReference type="Pfam" id="PF13472"/>
    </source>
</evidence>
<name>A0A840TJX2_9BACT</name>
<dbReference type="InterPro" id="IPR000743">
    <property type="entry name" value="Glyco_hydro_28"/>
</dbReference>
<dbReference type="InterPro" id="IPR012334">
    <property type="entry name" value="Pectin_lyas_fold"/>
</dbReference>
<dbReference type="GO" id="GO:0004650">
    <property type="term" value="F:polygalacturonase activity"/>
    <property type="evidence" value="ECO:0007669"/>
    <property type="project" value="InterPro"/>
</dbReference>
<keyword evidence="8" id="KW-1185">Reference proteome</keyword>
<feature type="signal peptide" evidence="5">
    <location>
        <begin position="1"/>
        <end position="22"/>
    </location>
</feature>
<dbReference type="EMBL" id="JACHGF010000002">
    <property type="protein sequence ID" value="MBB5283731.1"/>
    <property type="molecule type" value="Genomic_DNA"/>
</dbReference>
<evidence type="ECO:0000256" key="1">
    <source>
        <dbReference type="ARBA" id="ARBA00008834"/>
    </source>
</evidence>
<dbReference type="PANTHER" id="PTHR31339:SF9">
    <property type="entry name" value="PLASMIN AND FIBRONECTIN-BINDING PROTEIN A"/>
    <property type="match status" value="1"/>
</dbReference>
<dbReference type="RefSeq" id="WP_184173376.1">
    <property type="nucleotide sequence ID" value="NZ_JACHGF010000002.1"/>
</dbReference>
<dbReference type="InterPro" id="IPR011050">
    <property type="entry name" value="Pectin_lyase_fold/virulence"/>
</dbReference>
<dbReference type="AlphaFoldDB" id="A0A840TJX2"/>
<reference evidence="7 8" key="1">
    <citation type="submission" date="2020-08" db="EMBL/GenBank/DDBJ databases">
        <title>Genomic Encyclopedia of Type Strains, Phase IV (KMG-IV): sequencing the most valuable type-strain genomes for metagenomic binning, comparative biology and taxonomic classification.</title>
        <authorList>
            <person name="Goeker M."/>
        </authorList>
    </citation>
    <scope>NUCLEOTIDE SEQUENCE [LARGE SCALE GENOMIC DNA]</scope>
    <source>
        <strain evidence="7 8">DSM 105074</strain>
    </source>
</reference>
<feature type="domain" description="SGNH hydrolase-type esterase" evidence="6">
    <location>
        <begin position="27"/>
        <end position="198"/>
    </location>
</feature>
<dbReference type="PANTHER" id="PTHR31339">
    <property type="entry name" value="PECTIN LYASE-RELATED"/>
    <property type="match status" value="1"/>
</dbReference>
<dbReference type="Gene3D" id="3.40.50.1110">
    <property type="entry name" value="SGNH hydrolase"/>
    <property type="match status" value="1"/>
</dbReference>
<dbReference type="Pfam" id="PF00295">
    <property type="entry name" value="Glyco_hydro_28"/>
    <property type="match status" value="1"/>
</dbReference>
<sequence>MKKRILLLLVWSLAFGPPPAKVQIFLIGDSTLAPKLPTDAPETGWGMRLPDYLDEQQVLVRNHAVNGRSTKSFLTEGRWAKVLAELRPGDWVFIQFGHNDAKDADTSRYAAPRTDYARNLARFVRETRERGGNPVLLTPVMRRRFDEQGKFFDTHGDYPAAVKAVASELKVPLIDLHARSRTLLEQEGAEASKALFLHLEGGYYPKYPQGTTDDTHFSAYGASRMAQLVVGEVQALGLELTKYLKPFGHTGKYLHELPTTQLPAFRRDTFRVEAYGARGDGLALNTAAINRAIEACHEKGGGTVLVPAGLWLTGPLVLKSNVNLHVAKGALLQFSDRFEHFPLVKTSWEGQEAYRAQPPISATDAENLAITGEGIIDGAGQAWRPVKKEKLTDAQWRKLVASGGVLDAAGRIWYPNEQALKGASTAGVGNVAAGYTAEKAEAFKAFLRPNMVQLTRCRRLLLEGVTLQNSPAWNLHPLLCEHITLRNLTVKNPWYAQNGDGLDLESCRYGLVEHCTFDVGDDGICIKSGRDEEGRRRGVPTENIVVQHCTVFHGHGGFVIGSEMSGGVKNLYVAHCNFLGTDVGLRFKTTRGRGGIVENIYVSDINMTNIPGEAILFDMYYMARDPVPLHGQADAPPAAVAKAVDEGTPQFRNFTIRNVRAQGAETGILIRGLPEMAIRNITIEDAVIQSKKGLVCIEGEDIRLKNVTLLTQDGTVMQLENSRRVVLDQIQYAPQRKLLLKVSGEHSAGIQLLRTDTSQVQQGIELGKNVRDQSIVGRE</sequence>
<dbReference type="Proteomes" id="UP000557307">
    <property type="component" value="Unassembled WGS sequence"/>
</dbReference>
<evidence type="ECO:0000256" key="5">
    <source>
        <dbReference type="SAM" id="SignalP"/>
    </source>
</evidence>
<keyword evidence="5" id="KW-0732">Signal</keyword>
<dbReference type="SUPFAM" id="SSF52266">
    <property type="entry name" value="SGNH hydrolase"/>
    <property type="match status" value="1"/>
</dbReference>
<keyword evidence="3 4" id="KW-0326">Glycosidase</keyword>
<dbReference type="CDD" id="cd01821">
    <property type="entry name" value="Rhamnogalacturan_acetylesterase_like"/>
    <property type="match status" value="1"/>
</dbReference>
<dbReference type="InterPro" id="IPR037459">
    <property type="entry name" value="RhgT-like"/>
</dbReference>
<dbReference type="SUPFAM" id="SSF51126">
    <property type="entry name" value="Pectin lyase-like"/>
    <property type="match status" value="1"/>
</dbReference>
<dbReference type="InterPro" id="IPR036514">
    <property type="entry name" value="SGNH_hydro_sf"/>
</dbReference>
<dbReference type="GO" id="GO:0016788">
    <property type="term" value="F:hydrolase activity, acting on ester bonds"/>
    <property type="evidence" value="ECO:0007669"/>
    <property type="project" value="UniProtKB-ARBA"/>
</dbReference>
<evidence type="ECO:0000256" key="4">
    <source>
        <dbReference type="RuleBase" id="RU361169"/>
    </source>
</evidence>
<evidence type="ECO:0000313" key="8">
    <source>
        <dbReference type="Proteomes" id="UP000557307"/>
    </source>
</evidence>
<evidence type="ECO:0000256" key="3">
    <source>
        <dbReference type="ARBA" id="ARBA00023295"/>
    </source>
</evidence>
<organism evidence="7 8">
    <name type="scientific">Rhabdobacter roseus</name>
    <dbReference type="NCBI Taxonomy" id="1655419"/>
    <lineage>
        <taxon>Bacteria</taxon>
        <taxon>Pseudomonadati</taxon>
        <taxon>Bacteroidota</taxon>
        <taxon>Cytophagia</taxon>
        <taxon>Cytophagales</taxon>
        <taxon>Cytophagaceae</taxon>
        <taxon>Rhabdobacter</taxon>
    </lineage>
</organism>
<keyword evidence="2 4" id="KW-0378">Hydrolase</keyword>